<dbReference type="GO" id="GO:0009002">
    <property type="term" value="F:serine-type D-Ala-D-Ala carboxypeptidase activity"/>
    <property type="evidence" value="ECO:0007669"/>
    <property type="project" value="UniProtKB-EC"/>
</dbReference>
<dbReference type="EMBL" id="UGQS01000001">
    <property type="protein sequence ID" value="STZ75447.1"/>
    <property type="molecule type" value="Genomic_DNA"/>
</dbReference>
<keyword evidence="5" id="KW-0645">Protease</keyword>
<dbReference type="InterPro" id="IPR012338">
    <property type="entry name" value="Beta-lactam/transpept-like"/>
</dbReference>
<dbReference type="GO" id="GO:0000270">
    <property type="term" value="P:peptidoglycan metabolic process"/>
    <property type="evidence" value="ECO:0007669"/>
    <property type="project" value="TreeGrafter"/>
</dbReference>
<feature type="chain" id="PRO_5017020586" evidence="4">
    <location>
        <begin position="22"/>
        <end position="531"/>
    </location>
</feature>
<dbReference type="PRINTS" id="PR00922">
    <property type="entry name" value="DADACBPTASE3"/>
</dbReference>
<keyword evidence="4" id="KW-0732">Signal</keyword>
<dbReference type="PANTHER" id="PTHR30023">
    <property type="entry name" value="D-ALANYL-D-ALANINE CARBOXYPEPTIDASE"/>
    <property type="match status" value="1"/>
</dbReference>
<dbReference type="Gene3D" id="3.40.710.10">
    <property type="entry name" value="DD-peptidase/beta-lactamase superfamily"/>
    <property type="match status" value="2"/>
</dbReference>
<accession>A0A378UDR6</accession>
<dbReference type="Pfam" id="PF02113">
    <property type="entry name" value="Peptidase_S13"/>
    <property type="match status" value="2"/>
</dbReference>
<feature type="region of interest" description="Disordered" evidence="3">
    <location>
        <begin position="353"/>
        <end position="374"/>
    </location>
</feature>
<feature type="signal peptide" evidence="4">
    <location>
        <begin position="1"/>
        <end position="21"/>
    </location>
</feature>
<organism evidence="5 6">
    <name type="scientific">Bergeriella denitrificans</name>
    <name type="common">Neisseria denitrificans</name>
    <dbReference type="NCBI Taxonomy" id="494"/>
    <lineage>
        <taxon>Bacteria</taxon>
        <taxon>Pseudomonadati</taxon>
        <taxon>Pseudomonadota</taxon>
        <taxon>Betaproteobacteria</taxon>
        <taxon>Neisseriales</taxon>
        <taxon>Neisseriaceae</taxon>
        <taxon>Bergeriella</taxon>
    </lineage>
</organism>
<dbReference type="GO" id="GO:0006508">
    <property type="term" value="P:proteolysis"/>
    <property type="evidence" value="ECO:0007669"/>
    <property type="project" value="InterPro"/>
</dbReference>
<evidence type="ECO:0000256" key="2">
    <source>
        <dbReference type="ARBA" id="ARBA00022801"/>
    </source>
</evidence>
<evidence type="ECO:0000256" key="3">
    <source>
        <dbReference type="SAM" id="MobiDB-lite"/>
    </source>
</evidence>
<dbReference type="PANTHER" id="PTHR30023:SF0">
    <property type="entry name" value="PENICILLIN-SENSITIVE CARBOXYPEPTIDASE A"/>
    <property type="match status" value="1"/>
</dbReference>
<reference evidence="5 6" key="1">
    <citation type="submission" date="2018-06" db="EMBL/GenBank/DDBJ databases">
        <authorList>
            <consortium name="Pathogen Informatics"/>
            <person name="Doyle S."/>
        </authorList>
    </citation>
    <scope>NUCLEOTIDE SEQUENCE [LARGE SCALE GENOMIC DNA]</scope>
    <source>
        <strain evidence="5 6">NCTC10295</strain>
    </source>
</reference>
<protein>
    <submittedName>
        <fullName evidence="5">Penicillin-binding protein 3</fullName>
        <ecNumber evidence="5">3.4.16.4</ecNumber>
    </submittedName>
</protein>
<sequence length="531" mass="56465">MNILPRLAALLLGSLVLPAAALDFRGIPQGEIAVYVQELESGRVVVAHRENASVNPASAMKLVTAFAALRALGENYRWPTDWGMVGEVKDGTLEGDLYWVGSGNPVLQQEDIAAVQARLRDMGIRNIRGHLVFDRSLWGKVGNSPDFAADAAESYMVAPDPNMLAYKVVWLKPERDGRGGVQISTKPALPAVTVDNRLGLNTLAQECRALGKHMKAVYTGGVLRVSGSLPESCLGQEMFVNMLEADDFAYRSFANAWRLSGGGLSDGLKTGRIPQEARLLVRQYSPPLKEMLTEMNKHSSNLIARSVYLKLGGSGDAPDVGFANLWRWSGGGLSADLPSEMLPYDNLPQAGEQAASALPVSAASESQQGVQPPTAPAAQAAKPLYLQGSGGSDAAATLVRSEAAVRHELAAAGIDTRHLVLENGSGLSRKERVTAKMLAQVLEKAYFSPFGNAFIQTLPVAGVDGTLKSRLKNAGSALRLKTGTLGNVRALAGYWLGSKPMIVVVVINSPKAGAYLDDMDALVSQIAAENP</sequence>
<dbReference type="Gene3D" id="3.50.80.20">
    <property type="entry name" value="D-Ala-D-Ala carboxypeptidase C, peptidase S13"/>
    <property type="match status" value="1"/>
</dbReference>
<dbReference type="NCBIfam" id="TIGR00666">
    <property type="entry name" value="PBP4"/>
    <property type="match status" value="1"/>
</dbReference>
<gene>
    <name evidence="5" type="primary">pbp3</name>
    <name evidence="5" type="ORF">NCTC10295_00171</name>
</gene>
<evidence type="ECO:0000313" key="6">
    <source>
        <dbReference type="Proteomes" id="UP000254651"/>
    </source>
</evidence>
<dbReference type="InterPro" id="IPR000667">
    <property type="entry name" value="Peptidase_S13"/>
</dbReference>
<dbReference type="Proteomes" id="UP000254651">
    <property type="component" value="Unassembled WGS sequence"/>
</dbReference>
<dbReference type="EC" id="3.4.16.4" evidence="5"/>
<dbReference type="SUPFAM" id="SSF56601">
    <property type="entry name" value="beta-lactamase/transpeptidase-like"/>
    <property type="match status" value="1"/>
</dbReference>
<evidence type="ECO:0000256" key="1">
    <source>
        <dbReference type="ARBA" id="ARBA00006096"/>
    </source>
</evidence>
<name>A0A378UDR6_BERDE</name>
<keyword evidence="6" id="KW-1185">Reference proteome</keyword>
<dbReference type="RefSeq" id="WP_066079529.1">
    <property type="nucleotide sequence ID" value="NZ_CP181246.1"/>
</dbReference>
<evidence type="ECO:0000256" key="4">
    <source>
        <dbReference type="SAM" id="SignalP"/>
    </source>
</evidence>
<evidence type="ECO:0000313" key="5">
    <source>
        <dbReference type="EMBL" id="STZ75447.1"/>
    </source>
</evidence>
<comment type="similarity">
    <text evidence="1">Belongs to the peptidase S13 family.</text>
</comment>
<keyword evidence="5" id="KW-0121">Carboxypeptidase</keyword>
<keyword evidence="2 5" id="KW-0378">Hydrolase</keyword>
<proteinExistence type="inferred from homology"/>
<dbReference type="AlphaFoldDB" id="A0A378UDR6"/>